<dbReference type="Pfam" id="PF00001">
    <property type="entry name" value="7tm_1"/>
    <property type="match status" value="1"/>
</dbReference>
<dbReference type="InterPro" id="IPR000276">
    <property type="entry name" value="GPCR_Rhodpsn"/>
</dbReference>
<keyword evidence="2 8" id="KW-0812">Transmembrane</keyword>
<evidence type="ECO:0000256" key="4">
    <source>
        <dbReference type="ARBA" id="ARBA00023040"/>
    </source>
</evidence>
<feature type="transmembrane region" description="Helical" evidence="8">
    <location>
        <begin position="213"/>
        <end position="233"/>
    </location>
</feature>
<feature type="transmembrane region" description="Helical" evidence="8">
    <location>
        <begin position="46"/>
        <end position="71"/>
    </location>
</feature>
<evidence type="ECO:0000256" key="1">
    <source>
        <dbReference type="ARBA" id="ARBA00004141"/>
    </source>
</evidence>
<evidence type="ECO:0000313" key="10">
    <source>
        <dbReference type="Proteomes" id="UP000749559"/>
    </source>
</evidence>
<organism evidence="9 10">
    <name type="scientific">Owenia fusiformis</name>
    <name type="common">Polychaete worm</name>
    <dbReference type="NCBI Taxonomy" id="6347"/>
    <lineage>
        <taxon>Eukaryota</taxon>
        <taxon>Metazoa</taxon>
        <taxon>Spiralia</taxon>
        <taxon>Lophotrochozoa</taxon>
        <taxon>Annelida</taxon>
        <taxon>Polychaeta</taxon>
        <taxon>Sedentaria</taxon>
        <taxon>Canalipalpata</taxon>
        <taxon>Sabellida</taxon>
        <taxon>Oweniida</taxon>
        <taxon>Oweniidae</taxon>
        <taxon>Owenia</taxon>
    </lineage>
</organism>
<gene>
    <name evidence="9" type="ORF">OFUS_LOCUS19250</name>
</gene>
<dbReference type="PANTHER" id="PTHR24240">
    <property type="entry name" value="OPSIN"/>
    <property type="match status" value="1"/>
</dbReference>
<dbReference type="GO" id="GO:0016020">
    <property type="term" value="C:membrane"/>
    <property type="evidence" value="ECO:0007669"/>
    <property type="project" value="UniProtKB-SubCell"/>
</dbReference>
<name>A0A8S4PLN1_OWEFU</name>
<dbReference type="InterPro" id="IPR050125">
    <property type="entry name" value="GPCR_opsins"/>
</dbReference>
<dbReference type="AlphaFoldDB" id="A0A8S4PLN1"/>
<evidence type="ECO:0000256" key="6">
    <source>
        <dbReference type="ARBA" id="ARBA00023170"/>
    </source>
</evidence>
<dbReference type="OrthoDB" id="2101615at2759"/>
<evidence type="ECO:0000256" key="8">
    <source>
        <dbReference type="SAM" id="Phobius"/>
    </source>
</evidence>
<keyword evidence="5 8" id="KW-0472">Membrane</keyword>
<evidence type="ECO:0000313" key="9">
    <source>
        <dbReference type="EMBL" id="CAH1794579.1"/>
    </source>
</evidence>
<feature type="transmembrane region" description="Helical" evidence="8">
    <location>
        <begin position="83"/>
        <end position="105"/>
    </location>
</feature>
<keyword evidence="3 8" id="KW-1133">Transmembrane helix</keyword>
<feature type="transmembrane region" description="Helical" evidence="8">
    <location>
        <begin position="12"/>
        <end position="34"/>
    </location>
</feature>
<feature type="transmembrane region" description="Helical" evidence="8">
    <location>
        <begin position="117"/>
        <end position="137"/>
    </location>
</feature>
<keyword evidence="7" id="KW-0807">Transducer</keyword>
<dbReference type="Gene3D" id="1.20.1070.10">
    <property type="entry name" value="Rhodopsin 7-helix transmembrane proteins"/>
    <property type="match status" value="1"/>
</dbReference>
<proteinExistence type="predicted"/>
<protein>
    <recommendedName>
        <fullName evidence="11">Opsin</fullName>
    </recommendedName>
</protein>
<comment type="caution">
    <text evidence="9">The sequence shown here is derived from an EMBL/GenBank/DDBJ whole genome shotgun (WGS) entry which is preliminary data.</text>
</comment>
<reference evidence="9" key="1">
    <citation type="submission" date="2022-03" db="EMBL/GenBank/DDBJ databases">
        <authorList>
            <person name="Martin C."/>
        </authorList>
    </citation>
    <scope>NUCLEOTIDE SEQUENCE</scope>
</reference>
<keyword evidence="6" id="KW-0675">Receptor</keyword>
<accession>A0A8S4PLN1</accession>
<dbReference type="Proteomes" id="UP000749559">
    <property type="component" value="Unassembled WGS sequence"/>
</dbReference>
<evidence type="ECO:0008006" key="11">
    <source>
        <dbReference type="Google" id="ProtNLM"/>
    </source>
</evidence>
<keyword evidence="4" id="KW-0297">G-protein coupled receptor</keyword>
<evidence type="ECO:0000256" key="5">
    <source>
        <dbReference type="ARBA" id="ARBA00023136"/>
    </source>
</evidence>
<feature type="transmembrane region" description="Helical" evidence="8">
    <location>
        <begin position="163"/>
        <end position="185"/>
    </location>
</feature>
<evidence type="ECO:0000256" key="3">
    <source>
        <dbReference type="ARBA" id="ARBA00022989"/>
    </source>
</evidence>
<evidence type="ECO:0000256" key="2">
    <source>
        <dbReference type="ARBA" id="ARBA00022692"/>
    </source>
</evidence>
<sequence length="288" mass="31001">MSGLSTAALGLVYSIFGILGVVLNGLALATFTYFQPQPGTKNIPHVNLLLASFGVSLSCVLPGLASFSGSWGFNDIVCQIQGFYGMLTGMMVIYAVAMLAGERYVVFKGMCPSGVAYYLFTSLCWFAAGFWSCLPLMGCSRYTLQSSANDCILDWKEQSSIHWSYILAISCFGFAVPLAATFGALSKCHAAEDSKDEGWFTESQLIKISKWQCFFCLVQWLPFAVLVFIPLAIPTSVVEASGLSQLSIFFAKGLSPGYPVLYVASSGRFRTAAASLVGLASSNHVKDD</sequence>
<dbReference type="GO" id="GO:0004930">
    <property type="term" value="F:G protein-coupled receptor activity"/>
    <property type="evidence" value="ECO:0007669"/>
    <property type="project" value="UniProtKB-KW"/>
</dbReference>
<dbReference type="SUPFAM" id="SSF81321">
    <property type="entry name" value="Family A G protein-coupled receptor-like"/>
    <property type="match status" value="1"/>
</dbReference>
<evidence type="ECO:0000256" key="7">
    <source>
        <dbReference type="ARBA" id="ARBA00023224"/>
    </source>
</evidence>
<dbReference type="EMBL" id="CAIIXF020000009">
    <property type="protein sequence ID" value="CAH1794579.1"/>
    <property type="molecule type" value="Genomic_DNA"/>
</dbReference>
<comment type="subcellular location">
    <subcellularLocation>
        <location evidence="1">Membrane</location>
        <topology evidence="1">Multi-pass membrane protein</topology>
    </subcellularLocation>
</comment>
<keyword evidence="10" id="KW-1185">Reference proteome</keyword>